<dbReference type="PANTHER" id="PTHR30469:SF38">
    <property type="entry name" value="HLYD FAMILY SECRETION PROTEIN"/>
    <property type="match status" value="1"/>
</dbReference>
<evidence type="ECO:0000259" key="4">
    <source>
        <dbReference type="Pfam" id="PF25954"/>
    </source>
</evidence>
<accession>A0A2N7WDX0</accession>
<dbReference type="Pfam" id="PF25917">
    <property type="entry name" value="BSH_RND"/>
    <property type="match status" value="1"/>
</dbReference>
<dbReference type="SUPFAM" id="SSF111369">
    <property type="entry name" value="HlyD-like secretion proteins"/>
    <property type="match status" value="1"/>
</dbReference>
<sequence>MCLLWFDAVLLSGVIVTRPGPEAPPEARVQLHAFRLPGARSALRRYGVAFAVCGALALSACHERAPAAVAPRAVVAVAVHPDGLPPEATLPGDIEARYYTPLSFRVAGKIIERDVRLGDTVKAGQVIARLDPADLQKNLANAQAQLDAAQHRLVYAKQQLDRDSAQAHENLIAPAQLEQTQDAYASAGAQRDAAQAQLSLARNQLAYAALVADHAGVITAEQADTGQNVAAGQAVYGLAWAGDIDVVCDAPESALTALGVGSVAQVTLPAVPGQRFVARVREVAPAADPQSRTYRVRLTLTAPSAAVRLGMTAQIAFAQVQARLGAHPFTLPVTALFHDGPSPAVWVVRSGTDTLELRRVSVGRYDERTFSVTQGLNDGDRVVYQGVHTVSAGEHVRVVAPLHPEDFAS</sequence>
<evidence type="ECO:0000313" key="6">
    <source>
        <dbReference type="Proteomes" id="UP000235347"/>
    </source>
</evidence>
<dbReference type="GO" id="GO:1990281">
    <property type="term" value="C:efflux pump complex"/>
    <property type="evidence" value="ECO:0007669"/>
    <property type="project" value="TreeGrafter"/>
</dbReference>
<dbReference type="Gene3D" id="1.10.287.470">
    <property type="entry name" value="Helix hairpin bin"/>
    <property type="match status" value="1"/>
</dbReference>
<dbReference type="InterPro" id="IPR058792">
    <property type="entry name" value="Beta-barrel_RND_2"/>
</dbReference>
<evidence type="ECO:0000256" key="1">
    <source>
        <dbReference type="ARBA" id="ARBA00009477"/>
    </source>
</evidence>
<feature type="domain" description="Multidrug resistance protein MdtA-like barrel-sandwich hybrid" evidence="3">
    <location>
        <begin position="105"/>
        <end position="234"/>
    </location>
</feature>
<dbReference type="Gene3D" id="2.40.420.20">
    <property type="match status" value="1"/>
</dbReference>
<feature type="coiled-coil region" evidence="2">
    <location>
        <begin position="139"/>
        <end position="197"/>
    </location>
</feature>
<evidence type="ECO:0000313" key="5">
    <source>
        <dbReference type="EMBL" id="PMS27649.1"/>
    </source>
</evidence>
<dbReference type="GO" id="GO:0015562">
    <property type="term" value="F:efflux transmembrane transporter activity"/>
    <property type="evidence" value="ECO:0007669"/>
    <property type="project" value="TreeGrafter"/>
</dbReference>
<organism evidence="5 6">
    <name type="scientific">Trinickia soli</name>
    <dbReference type="NCBI Taxonomy" id="380675"/>
    <lineage>
        <taxon>Bacteria</taxon>
        <taxon>Pseudomonadati</taxon>
        <taxon>Pseudomonadota</taxon>
        <taxon>Betaproteobacteria</taxon>
        <taxon>Burkholderiales</taxon>
        <taxon>Burkholderiaceae</taxon>
        <taxon>Trinickia</taxon>
    </lineage>
</organism>
<evidence type="ECO:0000256" key="2">
    <source>
        <dbReference type="SAM" id="Coils"/>
    </source>
</evidence>
<dbReference type="Gene3D" id="2.40.50.100">
    <property type="match status" value="1"/>
</dbReference>
<gene>
    <name evidence="5" type="ORF">C0Z19_02925</name>
</gene>
<dbReference type="PANTHER" id="PTHR30469">
    <property type="entry name" value="MULTIDRUG RESISTANCE PROTEIN MDTA"/>
    <property type="match status" value="1"/>
</dbReference>
<comment type="similarity">
    <text evidence="1">Belongs to the membrane fusion protein (MFP) (TC 8.A.1) family.</text>
</comment>
<proteinExistence type="inferred from homology"/>
<dbReference type="NCBIfam" id="TIGR01730">
    <property type="entry name" value="RND_mfp"/>
    <property type="match status" value="1"/>
</dbReference>
<protein>
    <submittedName>
        <fullName evidence="5">Efflux RND transporter periplasmic adaptor subunit</fullName>
    </submittedName>
</protein>
<dbReference type="Pfam" id="PF25954">
    <property type="entry name" value="Beta-barrel_RND_2"/>
    <property type="match status" value="1"/>
</dbReference>
<reference evidence="5 6" key="1">
    <citation type="submission" date="2018-01" db="EMBL/GenBank/DDBJ databases">
        <title>Whole genome analyses suggest that Burkholderia sensu lato contains two further novel genera in the rhizoxinica-symbiotica group Mycetohabitans gen. nov., and Trinickia gen. nov.: implications for the evolution of diazotrophy and nodulation in the Burkholderiaceae.</title>
        <authorList>
            <person name="Estrada-de los Santos P."/>
            <person name="Palmer M."/>
            <person name="Chavez-Ramirez B."/>
            <person name="Beukes C."/>
            <person name="Steenkamp E.T."/>
            <person name="Hirsch A.M."/>
            <person name="Manyaka P."/>
            <person name="Maluk M."/>
            <person name="Lafos M."/>
            <person name="Crook M."/>
            <person name="Gross E."/>
            <person name="Simon M.F."/>
            <person name="Bueno dos Reis Junior F."/>
            <person name="Poole P.S."/>
            <person name="Venter S.N."/>
            <person name="James E.K."/>
        </authorList>
    </citation>
    <scope>NUCLEOTIDE SEQUENCE [LARGE SCALE GENOMIC DNA]</scope>
    <source>
        <strain evidence="5 6">GP25-8</strain>
    </source>
</reference>
<dbReference type="InterPro" id="IPR006143">
    <property type="entry name" value="RND_pump_MFP"/>
</dbReference>
<dbReference type="AlphaFoldDB" id="A0A2N7WDX0"/>
<dbReference type="Proteomes" id="UP000235347">
    <property type="component" value="Unassembled WGS sequence"/>
</dbReference>
<dbReference type="InterPro" id="IPR058625">
    <property type="entry name" value="MdtA-like_BSH"/>
</dbReference>
<dbReference type="Gene3D" id="2.40.30.170">
    <property type="match status" value="1"/>
</dbReference>
<keyword evidence="6" id="KW-1185">Reference proteome</keyword>
<feature type="domain" description="CusB-like beta-barrel" evidence="4">
    <location>
        <begin position="246"/>
        <end position="319"/>
    </location>
</feature>
<dbReference type="EMBL" id="PNYB01000002">
    <property type="protein sequence ID" value="PMS27649.1"/>
    <property type="molecule type" value="Genomic_DNA"/>
</dbReference>
<evidence type="ECO:0000259" key="3">
    <source>
        <dbReference type="Pfam" id="PF25917"/>
    </source>
</evidence>
<name>A0A2N7WDX0_9BURK</name>
<keyword evidence="2" id="KW-0175">Coiled coil</keyword>
<comment type="caution">
    <text evidence="5">The sequence shown here is derived from an EMBL/GenBank/DDBJ whole genome shotgun (WGS) entry which is preliminary data.</text>
</comment>